<keyword evidence="2" id="KW-0808">Transferase</keyword>
<dbReference type="RefSeq" id="WP_283432184.1">
    <property type="nucleotide sequence ID" value="NZ_CAWLDM010000001.1"/>
</dbReference>
<proteinExistence type="inferred from homology"/>
<protein>
    <submittedName>
        <fullName evidence="2">Sugar kinase of the NBD/HSP70 family, may contain an N-terminal HTH domain</fullName>
    </submittedName>
</protein>
<accession>A0ABY1PVQ3</accession>
<keyword evidence="2" id="KW-0418">Kinase</keyword>
<dbReference type="Pfam" id="PF00480">
    <property type="entry name" value="ROK"/>
    <property type="match status" value="2"/>
</dbReference>
<organism evidence="2 3">
    <name type="scientific">Neorhodopirellula lusitana</name>
    <dbReference type="NCBI Taxonomy" id="445327"/>
    <lineage>
        <taxon>Bacteria</taxon>
        <taxon>Pseudomonadati</taxon>
        <taxon>Planctomycetota</taxon>
        <taxon>Planctomycetia</taxon>
        <taxon>Pirellulales</taxon>
        <taxon>Pirellulaceae</taxon>
        <taxon>Neorhodopirellula</taxon>
    </lineage>
</organism>
<evidence type="ECO:0000313" key="3">
    <source>
        <dbReference type="Proteomes" id="UP001158067"/>
    </source>
</evidence>
<evidence type="ECO:0000256" key="1">
    <source>
        <dbReference type="ARBA" id="ARBA00006479"/>
    </source>
</evidence>
<sequence>MSLNIGVDVGGTTSTICVGDDEGRIVNISPQFPTRNADGPDATIQDIVNAIVAALTKLDSDLGDVRRVTIATPGPATRDGVLSSTPNLRRDIWENCPIRELLQLQLQNTATAAGLKNTNDLTAGYVGDGQAAALGEFAARRGDVSFASDVDVSLGIDPGQTQTDLDSLFMVAVGTGLGGGEVRGGKVIQGAEGRAGHAGHIMLPADAFRYDHDRTLQVGNATSTVESAVSLTALTHQVGYRLQLPQWKDHALNQVPGTDKDRAKLLRELAANGDALALELFEDQAKALGVALLCIQYIGDYDVLVIGGGVCDLSTQVRSQYLTTAKQSFYDRALDGFRSFDRIEFSRCGDHASVIGAYFHALGN</sequence>
<evidence type="ECO:0000313" key="2">
    <source>
        <dbReference type="EMBL" id="SMP50463.1"/>
    </source>
</evidence>
<dbReference type="InterPro" id="IPR043129">
    <property type="entry name" value="ATPase_NBD"/>
</dbReference>
<keyword evidence="3" id="KW-1185">Reference proteome</keyword>
<dbReference type="SUPFAM" id="SSF53067">
    <property type="entry name" value="Actin-like ATPase domain"/>
    <property type="match status" value="1"/>
</dbReference>
<dbReference type="InterPro" id="IPR000600">
    <property type="entry name" value="ROK"/>
</dbReference>
<dbReference type="GO" id="GO:0016301">
    <property type="term" value="F:kinase activity"/>
    <property type="evidence" value="ECO:0007669"/>
    <property type="project" value="UniProtKB-KW"/>
</dbReference>
<name>A0ABY1PVQ3_9BACT</name>
<gene>
    <name evidence="2" type="ORF">SAMN06265222_103100</name>
</gene>
<comment type="caution">
    <text evidence="2">The sequence shown here is derived from an EMBL/GenBank/DDBJ whole genome shotgun (WGS) entry which is preliminary data.</text>
</comment>
<dbReference type="PANTHER" id="PTHR18964">
    <property type="entry name" value="ROK (REPRESSOR, ORF, KINASE) FAMILY"/>
    <property type="match status" value="1"/>
</dbReference>
<reference evidence="2 3" key="1">
    <citation type="submission" date="2017-05" db="EMBL/GenBank/DDBJ databases">
        <authorList>
            <person name="Varghese N."/>
            <person name="Submissions S."/>
        </authorList>
    </citation>
    <scope>NUCLEOTIDE SEQUENCE [LARGE SCALE GENOMIC DNA]</scope>
    <source>
        <strain evidence="2 3">DSM 25457</strain>
    </source>
</reference>
<dbReference type="Proteomes" id="UP001158067">
    <property type="component" value="Unassembled WGS sequence"/>
</dbReference>
<comment type="similarity">
    <text evidence="1">Belongs to the ROK (NagC/XylR) family.</text>
</comment>
<dbReference type="Gene3D" id="3.30.420.40">
    <property type="match status" value="2"/>
</dbReference>
<dbReference type="EMBL" id="FXUG01000003">
    <property type="protein sequence ID" value="SMP50463.1"/>
    <property type="molecule type" value="Genomic_DNA"/>
</dbReference>
<dbReference type="PANTHER" id="PTHR18964:SF149">
    <property type="entry name" value="BIFUNCTIONAL UDP-N-ACETYLGLUCOSAMINE 2-EPIMERASE_N-ACETYLMANNOSAMINE KINASE"/>
    <property type="match status" value="1"/>
</dbReference>